<gene>
    <name evidence="9" type="ORF">EPICR_70036</name>
</gene>
<evidence type="ECO:0000313" key="9">
    <source>
        <dbReference type="EMBL" id="VEN75195.1"/>
    </source>
</evidence>
<comment type="cofactor">
    <cofactor evidence="1">
        <name>Mg(2+)</name>
        <dbReference type="ChEBI" id="CHEBI:18420"/>
    </cofactor>
</comment>
<keyword evidence="7" id="KW-0460">Magnesium</keyword>
<dbReference type="Pfam" id="PF18765">
    <property type="entry name" value="Polbeta"/>
    <property type="match status" value="1"/>
</dbReference>
<evidence type="ECO:0000256" key="7">
    <source>
        <dbReference type="ARBA" id="ARBA00022842"/>
    </source>
</evidence>
<dbReference type="InterPro" id="IPR043519">
    <property type="entry name" value="NT_sf"/>
</dbReference>
<evidence type="ECO:0000256" key="1">
    <source>
        <dbReference type="ARBA" id="ARBA00001946"/>
    </source>
</evidence>
<name>A0A484HL85_9BACT</name>
<protein>
    <submittedName>
        <fullName evidence="9">Putative nucleotidyltransferase</fullName>
    </submittedName>
</protein>
<dbReference type="PANTHER" id="PTHR33571">
    <property type="entry name" value="SSL8005 PROTEIN"/>
    <property type="match status" value="1"/>
</dbReference>
<sequence length="99" mass="11750">MKNRLKKEDILNLLKTYKDENYERYKILKMGVFGSLAREEKKPDDVDIVLHLQEQDLFLMIGIKQDLEDILLMPVDIVSYRDQMNGFLKKRIDAEAVYV</sequence>
<dbReference type="GO" id="GO:0005524">
    <property type="term" value="F:ATP binding"/>
    <property type="evidence" value="ECO:0007669"/>
    <property type="project" value="UniProtKB-KW"/>
</dbReference>
<dbReference type="SUPFAM" id="SSF81301">
    <property type="entry name" value="Nucleotidyltransferase"/>
    <property type="match status" value="1"/>
</dbReference>
<proteinExistence type="predicted"/>
<feature type="domain" description="Polymerase beta nucleotidyltransferase" evidence="8">
    <location>
        <begin position="25"/>
        <end position="94"/>
    </location>
</feature>
<evidence type="ECO:0000256" key="6">
    <source>
        <dbReference type="ARBA" id="ARBA00022840"/>
    </source>
</evidence>
<organism evidence="9">
    <name type="scientific">uncultured Desulfobacteraceae bacterium</name>
    <dbReference type="NCBI Taxonomy" id="218296"/>
    <lineage>
        <taxon>Bacteria</taxon>
        <taxon>Pseudomonadati</taxon>
        <taxon>Thermodesulfobacteriota</taxon>
        <taxon>Desulfobacteria</taxon>
        <taxon>Desulfobacterales</taxon>
        <taxon>Desulfobacteraceae</taxon>
        <taxon>environmental samples</taxon>
    </lineage>
</organism>
<evidence type="ECO:0000259" key="8">
    <source>
        <dbReference type="Pfam" id="PF18765"/>
    </source>
</evidence>
<keyword evidence="4" id="KW-0479">Metal-binding</keyword>
<dbReference type="InterPro" id="IPR052038">
    <property type="entry name" value="Type-VII_TA_antitoxin"/>
</dbReference>
<dbReference type="GO" id="GO:0046872">
    <property type="term" value="F:metal ion binding"/>
    <property type="evidence" value="ECO:0007669"/>
    <property type="project" value="UniProtKB-KW"/>
</dbReference>
<dbReference type="EMBL" id="CAACVI010000050">
    <property type="protein sequence ID" value="VEN75195.1"/>
    <property type="molecule type" value="Genomic_DNA"/>
</dbReference>
<keyword evidence="6" id="KW-0067">ATP-binding</keyword>
<dbReference type="GO" id="GO:0016779">
    <property type="term" value="F:nucleotidyltransferase activity"/>
    <property type="evidence" value="ECO:0007669"/>
    <property type="project" value="UniProtKB-KW"/>
</dbReference>
<accession>A0A484HL85</accession>
<keyword evidence="3" id="KW-0548">Nucleotidyltransferase</keyword>
<keyword evidence="2 9" id="KW-0808">Transferase</keyword>
<dbReference type="InterPro" id="IPR041633">
    <property type="entry name" value="Polbeta"/>
</dbReference>
<reference evidence="9" key="1">
    <citation type="submission" date="2019-01" db="EMBL/GenBank/DDBJ databases">
        <authorList>
            <consortium name="Genoscope - CEA"/>
            <person name="William W."/>
        </authorList>
    </citation>
    <scope>NUCLEOTIDE SEQUENCE</scope>
    <source>
        <strain evidence="9">CR-1</strain>
    </source>
</reference>
<evidence type="ECO:0000256" key="5">
    <source>
        <dbReference type="ARBA" id="ARBA00022741"/>
    </source>
</evidence>
<evidence type="ECO:0000256" key="4">
    <source>
        <dbReference type="ARBA" id="ARBA00022723"/>
    </source>
</evidence>
<dbReference type="AlphaFoldDB" id="A0A484HL85"/>
<keyword evidence="5" id="KW-0547">Nucleotide-binding</keyword>
<dbReference type="CDD" id="cd05403">
    <property type="entry name" value="NT_KNTase_like"/>
    <property type="match status" value="1"/>
</dbReference>
<evidence type="ECO:0000256" key="3">
    <source>
        <dbReference type="ARBA" id="ARBA00022695"/>
    </source>
</evidence>
<evidence type="ECO:0000256" key="2">
    <source>
        <dbReference type="ARBA" id="ARBA00022679"/>
    </source>
</evidence>
<dbReference type="PANTHER" id="PTHR33571:SF14">
    <property type="entry name" value="PROTEIN ADENYLYLTRANSFERASE MJ0435-RELATED"/>
    <property type="match status" value="1"/>
</dbReference>
<dbReference type="Gene3D" id="3.30.460.10">
    <property type="entry name" value="Beta Polymerase, domain 2"/>
    <property type="match status" value="1"/>
</dbReference>